<feature type="compositionally biased region" description="Basic and acidic residues" evidence="1">
    <location>
        <begin position="272"/>
        <end position="283"/>
    </location>
</feature>
<reference evidence="3 4" key="1">
    <citation type="journal article" date="2008" name="PLoS Genet.">
        <title>Genomic islands in the pathogenic filamentous fungus Aspergillus fumigatus.</title>
        <authorList>
            <person name="Fedorova N.D."/>
            <person name="Khaldi N."/>
            <person name="Joardar V.S."/>
            <person name="Maiti R."/>
            <person name="Amedeo P."/>
            <person name="Anderson M.J."/>
            <person name="Crabtree J."/>
            <person name="Silva J.C."/>
            <person name="Badger J.H."/>
            <person name="Albarraq A."/>
            <person name="Angiuoli S."/>
            <person name="Bussey H."/>
            <person name="Bowyer P."/>
            <person name="Cotty P.J."/>
            <person name="Dyer P.S."/>
            <person name="Egan A."/>
            <person name="Galens K."/>
            <person name="Fraser-Liggett C.M."/>
            <person name="Haas B.J."/>
            <person name="Inman J.M."/>
            <person name="Kent R."/>
            <person name="Lemieux S."/>
            <person name="Malavazi I."/>
            <person name="Orvis J."/>
            <person name="Roemer T."/>
            <person name="Ronning C.M."/>
            <person name="Sundaram J.P."/>
            <person name="Sutton G."/>
            <person name="Turner G."/>
            <person name="Venter J.C."/>
            <person name="White O.R."/>
            <person name="Whitty B.R."/>
            <person name="Youngman P."/>
            <person name="Wolfe K.H."/>
            <person name="Goldman G.H."/>
            <person name="Wortman J.R."/>
            <person name="Jiang B."/>
            <person name="Denning D.W."/>
            <person name="Nierman W.C."/>
        </authorList>
    </citation>
    <scope>NUCLEOTIDE SEQUENCE [LARGE SCALE GENOMIC DNA]</scope>
    <source>
        <strain evidence="4">ATCC 1007 / CBS 513.65 / DSM 816 / NCTC 3887 / NRRL 1</strain>
    </source>
</reference>
<accession>A1CEL2</accession>
<proteinExistence type="predicted"/>
<feature type="region of interest" description="Disordered" evidence="1">
    <location>
        <begin position="272"/>
        <end position="321"/>
    </location>
</feature>
<dbReference type="AlphaFoldDB" id="A1CEL2"/>
<dbReference type="OMA" id="WWIFTTA"/>
<dbReference type="KEGG" id="act:ACLA_090040"/>
<feature type="transmembrane region" description="Helical" evidence="2">
    <location>
        <begin position="148"/>
        <end position="166"/>
    </location>
</feature>
<evidence type="ECO:0000313" key="3">
    <source>
        <dbReference type="EMBL" id="EAW11311.1"/>
    </source>
</evidence>
<organism evidence="3 4">
    <name type="scientific">Aspergillus clavatus (strain ATCC 1007 / CBS 513.65 / DSM 816 / NCTC 3887 / NRRL 1 / QM 1276 / 107)</name>
    <dbReference type="NCBI Taxonomy" id="344612"/>
    <lineage>
        <taxon>Eukaryota</taxon>
        <taxon>Fungi</taxon>
        <taxon>Dikarya</taxon>
        <taxon>Ascomycota</taxon>
        <taxon>Pezizomycotina</taxon>
        <taxon>Eurotiomycetes</taxon>
        <taxon>Eurotiomycetidae</taxon>
        <taxon>Eurotiales</taxon>
        <taxon>Aspergillaceae</taxon>
        <taxon>Aspergillus</taxon>
        <taxon>Aspergillus subgen. Fumigati</taxon>
    </lineage>
</organism>
<dbReference type="PANTHER" id="PTHR42029:SF3">
    <property type="entry name" value="AN04G07800"/>
    <property type="match status" value="1"/>
</dbReference>
<name>A1CEL2_ASPCL</name>
<evidence type="ECO:0000256" key="1">
    <source>
        <dbReference type="SAM" id="MobiDB-lite"/>
    </source>
</evidence>
<dbReference type="VEuPathDB" id="FungiDB:ACLA_090040"/>
<dbReference type="GeneID" id="4705060"/>
<keyword evidence="2" id="KW-1133">Transmembrane helix</keyword>
<keyword evidence="4" id="KW-1185">Reference proteome</keyword>
<evidence type="ECO:0000256" key="2">
    <source>
        <dbReference type="SAM" id="Phobius"/>
    </source>
</evidence>
<dbReference type="HOGENOM" id="CLU_033830_1_0_1"/>
<feature type="transmembrane region" description="Helical" evidence="2">
    <location>
        <begin position="73"/>
        <end position="97"/>
    </location>
</feature>
<dbReference type="RefSeq" id="XP_001272737.1">
    <property type="nucleotide sequence ID" value="XM_001272736.1"/>
</dbReference>
<feature type="transmembrane region" description="Helical" evidence="2">
    <location>
        <begin position="186"/>
        <end position="209"/>
    </location>
</feature>
<dbReference type="EMBL" id="DS027052">
    <property type="protein sequence ID" value="EAW11311.1"/>
    <property type="molecule type" value="Genomic_DNA"/>
</dbReference>
<dbReference type="PANTHER" id="PTHR42029">
    <property type="entry name" value="AN04G07800"/>
    <property type="match status" value="1"/>
</dbReference>
<dbReference type="Proteomes" id="UP000006701">
    <property type="component" value="Unassembled WGS sequence"/>
</dbReference>
<protein>
    <submittedName>
        <fullName evidence="3">Uncharacterized protein</fullName>
    </submittedName>
</protein>
<evidence type="ECO:0000313" key="4">
    <source>
        <dbReference type="Proteomes" id="UP000006701"/>
    </source>
</evidence>
<dbReference type="OrthoDB" id="5420247at2759"/>
<feature type="transmembrane region" description="Helical" evidence="2">
    <location>
        <begin position="21"/>
        <end position="40"/>
    </location>
</feature>
<feature type="transmembrane region" description="Helical" evidence="2">
    <location>
        <begin position="109"/>
        <end position="128"/>
    </location>
</feature>
<sequence length="321" mass="36688">MSSSSDRITRPQDPDGLVLEAWGQGLMLGSLLVMAAVTFANMKKHILLHKLILAELILAMPNGTFIFPKDPVYGWYQSVTAIGLNISWSLHNVIAWMKNKPFLSRRVSLFYIGTVILAQPYWILEIYANFAYFNNFNKIFLTTRPLEPIFRDPWWVFTTVSLFYTIKREYNFSLKELVSISPRFGIMLAAMCLSIAFMIVDTCSVLNVFSHSSLPTGIEPFWKLSFIFKCLCDTVILDDFKTALDRMRAYWLRKRNMGGEILLHTGDQNQRHRLEGSSRLRPTDEEDALASSGMGSGGGPSQRKSDYNVPKVYTREHVRTT</sequence>
<feature type="transmembrane region" description="Helical" evidence="2">
    <location>
        <begin position="47"/>
        <end position="67"/>
    </location>
</feature>
<keyword evidence="2" id="KW-0472">Membrane</keyword>
<gene>
    <name evidence="3" type="ORF">ACLA_090040</name>
</gene>
<dbReference type="eggNOG" id="ENOG502SJVS">
    <property type="taxonomic scope" value="Eukaryota"/>
</dbReference>
<keyword evidence="2" id="KW-0812">Transmembrane</keyword>